<protein>
    <submittedName>
        <fullName evidence="2">Uncharacterized protein</fullName>
    </submittedName>
</protein>
<reference evidence="2 3" key="1">
    <citation type="submission" date="2017-06" db="EMBL/GenBank/DDBJ databases">
        <authorList>
            <person name="Kim H.J."/>
            <person name="Triplett B.A."/>
        </authorList>
    </citation>
    <scope>NUCLEOTIDE SEQUENCE [LARGE SCALE GENOMIC DNA]</scope>
    <source>
        <strain evidence="2">FRACA_ARgP5</strain>
    </source>
</reference>
<evidence type="ECO:0000313" key="2">
    <source>
        <dbReference type="EMBL" id="SNQ52164.1"/>
    </source>
</evidence>
<feature type="region of interest" description="Disordered" evidence="1">
    <location>
        <begin position="94"/>
        <end position="116"/>
    </location>
</feature>
<evidence type="ECO:0000313" key="3">
    <source>
        <dbReference type="Proteomes" id="UP000234331"/>
    </source>
</evidence>
<dbReference type="AlphaFoldDB" id="A0A2I2L2L8"/>
<gene>
    <name evidence="2" type="ORF">FRACA_940005</name>
</gene>
<dbReference type="EMBL" id="FZMO01000563">
    <property type="protein sequence ID" value="SNQ52164.1"/>
    <property type="molecule type" value="Genomic_DNA"/>
</dbReference>
<dbReference type="Proteomes" id="UP000234331">
    <property type="component" value="Unassembled WGS sequence"/>
</dbReference>
<evidence type="ECO:0000256" key="1">
    <source>
        <dbReference type="SAM" id="MobiDB-lite"/>
    </source>
</evidence>
<accession>A0A2I2L2L8</accession>
<name>A0A2I2L2L8_9ACTN</name>
<organism evidence="2 3">
    <name type="scientific">Frankia canadensis</name>
    <dbReference type="NCBI Taxonomy" id="1836972"/>
    <lineage>
        <taxon>Bacteria</taxon>
        <taxon>Bacillati</taxon>
        <taxon>Actinomycetota</taxon>
        <taxon>Actinomycetes</taxon>
        <taxon>Frankiales</taxon>
        <taxon>Frankiaceae</taxon>
        <taxon>Frankia</taxon>
    </lineage>
</organism>
<keyword evidence="3" id="KW-1185">Reference proteome</keyword>
<sequence length="173" mass="17797">MSLTPPVLLLSLAFPLLIMAGMLLMGGVERRLTDSRARLALVPRETVAAEAMPVAATPVEHPQPGPRPTLSGPFFADVATTPLRFPARSVANSVGREAERGLGARRGPAPVTATATATATAELSAVRARSIRTTLSSPTSPATMSPNVTSAAVLPFTTGGTTRSKASTPPFAN</sequence>
<proteinExistence type="predicted"/>